<feature type="region of interest" description="Disordered" evidence="1">
    <location>
        <begin position="208"/>
        <end position="277"/>
    </location>
</feature>
<feature type="compositionally biased region" description="Pro residues" evidence="1">
    <location>
        <begin position="162"/>
        <end position="172"/>
    </location>
</feature>
<gene>
    <name evidence="3" type="ORF">BDP27DRAFT_1365385</name>
</gene>
<sequence length="750" mass="81189">MCVDWERRKSVGGDAKPSLGSVRNIGKGKQKEILETERNENLIDQLAAARGAISSHSPDVAPLARESPSSSPPCTAIPSPAQKQVEPRPPQLIDSEHNVNPHTGTDEVNLLLQSFEVLRRTLIAIKNESSPIHNDPSSLTTADPPLHSLPSSPPVLAISPPASRPSPTPSPSPMKLQESNFDFGTRGDADMIIDLTQDDVEPARIDSTASYAHPRPPDNSPPADDDSQPRSRYDPPLLVRLGSGSRSVGPSSLRPQTQTQNIQETHGQPASGAFTNSSSLISSYLDNTASTNKITPMPTPSPPHLSDPRLDTAGPSSRDLHSVESKSKVVPMPHPLTPTHTPPPPTSMFDFHDISTVVIVGDIEDVEDETGRKKSGTSTRGKRGAMMVTQLERPPQLKDEVQSRESQTRMGDSDPLDVCQAIDEDGDIGHPPVQPSDDDFRSSSYERNSSSPIQSIWFVDPSANNSNVQPIARGKEVVDQSRNQIEMNEVASGMKGYDVNVENDVEGEMEADSMDEKSEMEALAVEFLRRYINAWEYNRHSLVNAYAPSAVFSCSVIVPNTIPSTSSSSNSRASPSNSSSRSTPNLSPTLEFASHFVTSTALSSSFPSSSSSGIYSTSRTLNRPPLPIQTPAVISPALLLLDPQRLYTFFPRGEKAEIAYDSLWLGEAGAGGGLVYLGVQAELDRQTRTLANVNMNGEKVCISWNFVLRRTFMDDIEHGGGSGNAQGSEDDEIQFPLLVVSHQMVVRDTC</sequence>
<feature type="region of interest" description="Disordered" evidence="1">
    <location>
        <begin position="289"/>
        <end position="350"/>
    </location>
</feature>
<dbReference type="Pfam" id="PF22602">
    <property type="entry name" value="NXF_NTF2"/>
    <property type="match status" value="1"/>
</dbReference>
<dbReference type="InterPro" id="IPR032710">
    <property type="entry name" value="NTF2-like_dom_sf"/>
</dbReference>
<feature type="region of interest" description="Disordered" evidence="1">
    <location>
        <begin position="129"/>
        <end position="186"/>
    </location>
</feature>
<proteinExistence type="predicted"/>
<dbReference type="Proteomes" id="UP000772434">
    <property type="component" value="Unassembled WGS sequence"/>
</dbReference>
<feature type="compositionally biased region" description="Pro residues" evidence="1">
    <location>
        <begin position="332"/>
        <end position="346"/>
    </location>
</feature>
<dbReference type="SUPFAM" id="SSF54427">
    <property type="entry name" value="NTF2-like"/>
    <property type="match status" value="1"/>
</dbReference>
<keyword evidence="4" id="KW-1185">Reference proteome</keyword>
<feature type="compositionally biased region" description="Polar residues" evidence="1">
    <location>
        <begin position="129"/>
        <end position="141"/>
    </location>
</feature>
<name>A0A9P5PRN5_9AGAR</name>
<feature type="compositionally biased region" description="Basic and acidic residues" evidence="1">
    <location>
        <begin position="318"/>
        <end position="327"/>
    </location>
</feature>
<feature type="compositionally biased region" description="Basic and acidic residues" evidence="1">
    <location>
        <begin position="1"/>
        <end position="11"/>
    </location>
</feature>
<dbReference type="AlphaFoldDB" id="A0A9P5PRN5"/>
<evidence type="ECO:0000256" key="1">
    <source>
        <dbReference type="SAM" id="MobiDB-lite"/>
    </source>
</evidence>
<evidence type="ECO:0000313" key="3">
    <source>
        <dbReference type="EMBL" id="KAF9066740.1"/>
    </source>
</evidence>
<feature type="compositionally biased region" description="Basic and acidic residues" evidence="1">
    <location>
        <begin position="395"/>
        <end position="407"/>
    </location>
</feature>
<feature type="domain" description="Nuclear transport factor 2" evidence="2">
    <location>
        <begin position="524"/>
        <end position="581"/>
    </location>
</feature>
<evidence type="ECO:0000313" key="4">
    <source>
        <dbReference type="Proteomes" id="UP000772434"/>
    </source>
</evidence>
<dbReference type="Gene3D" id="3.10.450.50">
    <property type="match status" value="1"/>
</dbReference>
<feature type="region of interest" description="Disordered" evidence="1">
    <location>
        <begin position="563"/>
        <end position="585"/>
    </location>
</feature>
<comment type="caution">
    <text evidence="3">The sequence shown here is derived from an EMBL/GenBank/DDBJ whole genome shotgun (WGS) entry which is preliminary data.</text>
</comment>
<dbReference type="OrthoDB" id="3265156at2759"/>
<organism evidence="3 4">
    <name type="scientific">Rhodocollybia butyracea</name>
    <dbReference type="NCBI Taxonomy" id="206335"/>
    <lineage>
        <taxon>Eukaryota</taxon>
        <taxon>Fungi</taxon>
        <taxon>Dikarya</taxon>
        <taxon>Basidiomycota</taxon>
        <taxon>Agaricomycotina</taxon>
        <taxon>Agaricomycetes</taxon>
        <taxon>Agaricomycetidae</taxon>
        <taxon>Agaricales</taxon>
        <taxon>Marasmiineae</taxon>
        <taxon>Omphalotaceae</taxon>
        <taxon>Rhodocollybia</taxon>
    </lineage>
</organism>
<dbReference type="EMBL" id="JADNRY010000082">
    <property type="protein sequence ID" value="KAF9066740.1"/>
    <property type="molecule type" value="Genomic_DNA"/>
</dbReference>
<evidence type="ECO:0000259" key="2">
    <source>
        <dbReference type="Pfam" id="PF22602"/>
    </source>
</evidence>
<dbReference type="InterPro" id="IPR002075">
    <property type="entry name" value="NTF2_dom"/>
</dbReference>
<feature type="compositionally biased region" description="Polar residues" evidence="1">
    <location>
        <begin position="244"/>
        <end position="277"/>
    </location>
</feature>
<accession>A0A9P5PRN5</accession>
<protein>
    <recommendedName>
        <fullName evidence="2">Nuclear transport factor 2 domain-containing protein</fullName>
    </recommendedName>
</protein>
<reference evidence="3" key="1">
    <citation type="submission" date="2020-11" db="EMBL/GenBank/DDBJ databases">
        <authorList>
            <consortium name="DOE Joint Genome Institute"/>
            <person name="Ahrendt S."/>
            <person name="Riley R."/>
            <person name="Andreopoulos W."/>
            <person name="Labutti K."/>
            <person name="Pangilinan J."/>
            <person name="Ruiz-Duenas F.J."/>
            <person name="Barrasa J.M."/>
            <person name="Sanchez-Garcia M."/>
            <person name="Camarero S."/>
            <person name="Miyauchi S."/>
            <person name="Serrano A."/>
            <person name="Linde D."/>
            <person name="Babiker R."/>
            <person name="Drula E."/>
            <person name="Ayuso-Fernandez I."/>
            <person name="Pacheco R."/>
            <person name="Padilla G."/>
            <person name="Ferreira P."/>
            <person name="Barriuso J."/>
            <person name="Kellner H."/>
            <person name="Castanera R."/>
            <person name="Alfaro M."/>
            <person name="Ramirez L."/>
            <person name="Pisabarro A.G."/>
            <person name="Kuo A."/>
            <person name="Tritt A."/>
            <person name="Lipzen A."/>
            <person name="He G."/>
            <person name="Yan M."/>
            <person name="Ng V."/>
            <person name="Cullen D."/>
            <person name="Martin F."/>
            <person name="Rosso M.-N."/>
            <person name="Henrissat B."/>
            <person name="Hibbett D."/>
            <person name="Martinez A.T."/>
            <person name="Grigoriev I.V."/>
        </authorList>
    </citation>
    <scope>NUCLEOTIDE SEQUENCE</scope>
    <source>
        <strain evidence="3">AH 40177</strain>
    </source>
</reference>
<feature type="region of interest" description="Disordered" evidence="1">
    <location>
        <begin position="1"/>
        <end position="24"/>
    </location>
</feature>
<feature type="region of interest" description="Disordered" evidence="1">
    <location>
        <begin position="53"/>
        <end position="104"/>
    </location>
</feature>
<feature type="compositionally biased region" description="Low complexity" evidence="1">
    <location>
        <begin position="144"/>
        <end position="161"/>
    </location>
</feature>
<feature type="region of interest" description="Disordered" evidence="1">
    <location>
        <begin position="362"/>
        <end position="448"/>
    </location>
</feature>